<dbReference type="AlphaFoldDB" id="M1Q2C1"/>
<dbReference type="EMBL" id="JX684091">
    <property type="protein sequence ID" value="AGF93402.1"/>
    <property type="molecule type" value="Genomic_DNA"/>
</dbReference>
<dbReference type="Pfam" id="PF12389">
    <property type="entry name" value="Peptidase_M73"/>
    <property type="match status" value="1"/>
</dbReference>
<dbReference type="InterPro" id="IPR022121">
    <property type="entry name" value="Peptidase_M73_camelysin"/>
</dbReference>
<proteinExistence type="predicted"/>
<reference evidence="1" key="1">
    <citation type="journal article" date="2013" name="Syst. Appl. Microbiol.">
        <title>New insights into the archaeal diversity of a hypersaline microbial mat obtained by a metagenomic approach.</title>
        <authorList>
            <person name="Lopez-Lopez A."/>
            <person name="Richter M."/>
            <person name="Pena A."/>
            <person name="Tamames J."/>
            <person name="Rossello-Mora R."/>
        </authorList>
    </citation>
    <scope>NUCLEOTIDE SEQUENCE</scope>
</reference>
<organism evidence="1">
    <name type="scientific">uncultured organism</name>
    <dbReference type="NCBI Taxonomy" id="155900"/>
    <lineage>
        <taxon>unclassified sequences</taxon>
        <taxon>environmental samples</taxon>
    </lineage>
</organism>
<name>M1Q2C1_9ZZZZ</name>
<sequence>MSVLVLGIAVTLAGAGTLAYFSDTETSAGNTFGAGILDLKVDGEDDPNIFSWDVGPMVPNESRFTGYQTLRNDGNVTGELTVTIENLKCLEHGLEEPENVAGDKPNFQWDPDSYSQESGYGELWDQSIFSIYEDSDVHGADDGGVYDDQKDWKDHKIVGGYADDPGGGDVPIGVKIVLDSDFEPGETIDVGGYLKFLPDDAGYGWILDGVPNNAAMGDEVKFDLKFELIQK</sequence>
<evidence type="ECO:0000313" key="1">
    <source>
        <dbReference type="EMBL" id="AGF93402.1"/>
    </source>
</evidence>
<dbReference type="InterPro" id="IPR023833">
    <property type="entry name" value="Signal_pept_SipW-depend-type"/>
</dbReference>
<protein>
    <submittedName>
        <fullName evidence="1">Uncharacterized protein</fullName>
    </submittedName>
</protein>
<gene>
    <name evidence="1" type="ORF">FLSS-25_0003</name>
</gene>
<accession>M1Q2C1</accession>
<dbReference type="NCBIfam" id="TIGR04088">
    <property type="entry name" value="cognate_SipW"/>
    <property type="match status" value="1"/>
</dbReference>